<evidence type="ECO:0000313" key="3">
    <source>
        <dbReference type="Proteomes" id="UP001221757"/>
    </source>
</evidence>
<reference evidence="2" key="1">
    <citation type="submission" date="2023-03" db="EMBL/GenBank/DDBJ databases">
        <title>Massive genome expansion in bonnet fungi (Mycena s.s.) driven by repeated elements and novel gene families across ecological guilds.</title>
        <authorList>
            <consortium name="Lawrence Berkeley National Laboratory"/>
            <person name="Harder C.B."/>
            <person name="Miyauchi S."/>
            <person name="Viragh M."/>
            <person name="Kuo A."/>
            <person name="Thoen E."/>
            <person name="Andreopoulos B."/>
            <person name="Lu D."/>
            <person name="Skrede I."/>
            <person name="Drula E."/>
            <person name="Henrissat B."/>
            <person name="Morin E."/>
            <person name="Kohler A."/>
            <person name="Barry K."/>
            <person name="LaButti K."/>
            <person name="Morin E."/>
            <person name="Salamov A."/>
            <person name="Lipzen A."/>
            <person name="Mereny Z."/>
            <person name="Hegedus B."/>
            <person name="Baldrian P."/>
            <person name="Stursova M."/>
            <person name="Weitz H."/>
            <person name="Taylor A."/>
            <person name="Grigoriev I.V."/>
            <person name="Nagy L.G."/>
            <person name="Martin F."/>
            <person name="Kauserud H."/>
        </authorList>
    </citation>
    <scope>NUCLEOTIDE SEQUENCE</scope>
    <source>
        <strain evidence="2">CBHHK067</strain>
    </source>
</reference>
<name>A0AAD7DMH1_MYCRO</name>
<dbReference type="AlphaFoldDB" id="A0AAD7DMH1"/>
<proteinExistence type="predicted"/>
<keyword evidence="1" id="KW-1133">Transmembrane helix</keyword>
<organism evidence="2 3">
    <name type="scientific">Mycena rosella</name>
    <name type="common">Pink bonnet</name>
    <name type="synonym">Agaricus rosellus</name>
    <dbReference type="NCBI Taxonomy" id="1033263"/>
    <lineage>
        <taxon>Eukaryota</taxon>
        <taxon>Fungi</taxon>
        <taxon>Dikarya</taxon>
        <taxon>Basidiomycota</taxon>
        <taxon>Agaricomycotina</taxon>
        <taxon>Agaricomycetes</taxon>
        <taxon>Agaricomycetidae</taxon>
        <taxon>Agaricales</taxon>
        <taxon>Marasmiineae</taxon>
        <taxon>Mycenaceae</taxon>
        <taxon>Mycena</taxon>
    </lineage>
</organism>
<comment type="caution">
    <text evidence="2">The sequence shown here is derived from an EMBL/GenBank/DDBJ whole genome shotgun (WGS) entry which is preliminary data.</text>
</comment>
<evidence type="ECO:0000313" key="2">
    <source>
        <dbReference type="EMBL" id="KAJ7694854.1"/>
    </source>
</evidence>
<keyword evidence="3" id="KW-1185">Reference proteome</keyword>
<evidence type="ECO:0000256" key="1">
    <source>
        <dbReference type="SAM" id="Phobius"/>
    </source>
</evidence>
<dbReference type="Proteomes" id="UP001221757">
    <property type="component" value="Unassembled WGS sequence"/>
</dbReference>
<protein>
    <submittedName>
        <fullName evidence="2">Uncharacterized protein</fullName>
    </submittedName>
</protein>
<accession>A0AAD7DMH1</accession>
<keyword evidence="1" id="KW-0812">Transmembrane</keyword>
<keyword evidence="1" id="KW-0472">Membrane</keyword>
<sequence>MSPFRYLLTARAASTSNAASATDSSSTDSYSPRTHTIPAFLPWVLATLFLLFMMSTVLLCCPRRKVNLSIPARPRNNSPRRTASIEKHRGSREMLLHPELEKEPSMLCTPAPAYTAAGDNVAPGQEDAVFHTSREQRRALYVLYKPLVPTPPKFRW</sequence>
<dbReference type="EMBL" id="JARKIE010000040">
    <property type="protein sequence ID" value="KAJ7694854.1"/>
    <property type="molecule type" value="Genomic_DNA"/>
</dbReference>
<feature type="transmembrane region" description="Helical" evidence="1">
    <location>
        <begin position="37"/>
        <end position="61"/>
    </location>
</feature>
<gene>
    <name evidence="2" type="ORF">B0H17DRAFT_1329889</name>
</gene>